<comment type="caution">
    <text evidence="9">The sequence shown here is derived from an EMBL/GenBank/DDBJ whole genome shotgun (WGS) entry which is preliminary data.</text>
</comment>
<reference evidence="10" key="1">
    <citation type="journal article" date="2019" name="Int. J. Syst. Evol. Microbiol.">
        <title>The Global Catalogue of Microorganisms (GCM) 10K type strain sequencing project: providing services to taxonomists for standard genome sequencing and annotation.</title>
        <authorList>
            <consortium name="The Broad Institute Genomics Platform"/>
            <consortium name="The Broad Institute Genome Sequencing Center for Infectious Disease"/>
            <person name="Wu L."/>
            <person name="Ma J."/>
        </authorList>
    </citation>
    <scope>NUCLEOTIDE SEQUENCE [LARGE SCALE GENOMIC DNA]</scope>
    <source>
        <strain evidence="10">JCM 18050</strain>
    </source>
</reference>
<evidence type="ECO:0000256" key="3">
    <source>
        <dbReference type="ARBA" id="ARBA00022475"/>
    </source>
</evidence>
<evidence type="ECO:0000256" key="5">
    <source>
        <dbReference type="ARBA" id="ARBA00022692"/>
    </source>
</evidence>
<dbReference type="EMBL" id="BAABHY010000001">
    <property type="protein sequence ID" value="GAA5104599.1"/>
    <property type="molecule type" value="Genomic_DNA"/>
</dbReference>
<dbReference type="NCBIfam" id="TIGR00155">
    <property type="entry name" value="pqiA_fam"/>
    <property type="match status" value="1"/>
</dbReference>
<evidence type="ECO:0000313" key="10">
    <source>
        <dbReference type="Proteomes" id="UP001500171"/>
    </source>
</evidence>
<dbReference type="PANTHER" id="PTHR30462">
    <property type="entry name" value="INTERMEMBRANE TRANSPORT PROTEIN PQIB-RELATED"/>
    <property type="match status" value="1"/>
</dbReference>
<proteinExistence type="inferred from homology"/>
<gene>
    <name evidence="9" type="primary">pqiA</name>
    <name evidence="9" type="ORF">GCM10023211_02500</name>
</gene>
<dbReference type="PANTHER" id="PTHR30462:SF3">
    <property type="entry name" value="INTERMEMBRANE TRANSPORT PROTEIN PQIA"/>
    <property type="match status" value="1"/>
</dbReference>
<evidence type="ECO:0000256" key="7">
    <source>
        <dbReference type="ARBA" id="ARBA00023136"/>
    </source>
</evidence>
<accession>A0ABP9N2U2</accession>
<dbReference type="InterPro" id="IPR005219">
    <property type="entry name" value="PqiA-like_proteobact"/>
</dbReference>
<dbReference type="InterPro" id="IPR007498">
    <property type="entry name" value="PqiA-like"/>
</dbReference>
<dbReference type="Proteomes" id="UP001500171">
    <property type="component" value="Unassembled WGS sequence"/>
</dbReference>
<evidence type="ECO:0000256" key="8">
    <source>
        <dbReference type="SAM" id="Phobius"/>
    </source>
</evidence>
<dbReference type="InterPro" id="IPR051800">
    <property type="entry name" value="PqiA-PqiB_transport"/>
</dbReference>
<name>A0ABP9N2U2_9GAMM</name>
<evidence type="ECO:0000256" key="2">
    <source>
        <dbReference type="ARBA" id="ARBA00007555"/>
    </source>
</evidence>
<feature type="transmembrane region" description="Helical" evidence="8">
    <location>
        <begin position="309"/>
        <end position="328"/>
    </location>
</feature>
<feature type="transmembrane region" description="Helical" evidence="8">
    <location>
        <begin position="24"/>
        <end position="46"/>
    </location>
</feature>
<feature type="transmembrane region" description="Helical" evidence="8">
    <location>
        <begin position="275"/>
        <end position="297"/>
    </location>
</feature>
<evidence type="ECO:0000256" key="1">
    <source>
        <dbReference type="ARBA" id="ARBA00004429"/>
    </source>
</evidence>
<evidence type="ECO:0000256" key="6">
    <source>
        <dbReference type="ARBA" id="ARBA00022989"/>
    </source>
</evidence>
<dbReference type="Pfam" id="PF04403">
    <property type="entry name" value="PqiA"/>
    <property type="match status" value="2"/>
</dbReference>
<sequence length="337" mass="38696">MGITNSLNILAIPDILYRDNYMSLMLLFLLFVLLFPAITLIIQIVVCSKIPLSKYRKRDLLIVYEKLQSWCMPEIFMAGVLVSFVKLTSYGDIGIDRAFWSFCFFIIFYLKASIDFSIRKIWNELATNNFVKTELKSGKTGMSQQVRLCLCCHAMLPAEQRHCPRCKQKGQVRERNKIQWTLALLVTSLILYIPANLFGVMNTIFVGSASSSTILDGVIYMWKDGDYPVALVIFTASVIIPILKIIALTWLCYFASMFGRKRKRDCIKMNKLYNVVEFIGRWSMIDIFVVSIISALIRNGEMMAVYPDVGAIFFAIVVIITMVASHQYDPRLIWDKR</sequence>
<feature type="transmembrane region" description="Helical" evidence="8">
    <location>
        <begin position="182"/>
        <end position="207"/>
    </location>
</feature>
<comment type="similarity">
    <text evidence="2">Belongs to the PqiA family.</text>
</comment>
<feature type="transmembrane region" description="Helical" evidence="8">
    <location>
        <begin position="97"/>
        <end position="114"/>
    </location>
</feature>
<protein>
    <submittedName>
        <fullName evidence="9">Membrane integrity-associated transporter subunit PqiA</fullName>
    </submittedName>
</protein>
<organism evidence="9 10">
    <name type="scientific">Orbus sasakiae</name>
    <dbReference type="NCBI Taxonomy" id="1078475"/>
    <lineage>
        <taxon>Bacteria</taxon>
        <taxon>Pseudomonadati</taxon>
        <taxon>Pseudomonadota</taxon>
        <taxon>Gammaproteobacteria</taxon>
        <taxon>Orbales</taxon>
        <taxon>Orbaceae</taxon>
        <taxon>Orbus</taxon>
    </lineage>
</organism>
<keyword evidence="3" id="KW-1003">Cell membrane</keyword>
<keyword evidence="7 8" id="KW-0472">Membrane</keyword>
<evidence type="ECO:0000256" key="4">
    <source>
        <dbReference type="ARBA" id="ARBA00022519"/>
    </source>
</evidence>
<keyword evidence="6 8" id="KW-1133">Transmembrane helix</keyword>
<comment type="subcellular location">
    <subcellularLocation>
        <location evidence="1">Cell inner membrane</location>
        <topology evidence="1">Multi-pass membrane protein</topology>
    </subcellularLocation>
</comment>
<evidence type="ECO:0000313" key="9">
    <source>
        <dbReference type="EMBL" id="GAA5104599.1"/>
    </source>
</evidence>
<feature type="transmembrane region" description="Helical" evidence="8">
    <location>
        <begin position="227"/>
        <end position="254"/>
    </location>
</feature>
<keyword evidence="5 8" id="KW-0812">Transmembrane</keyword>
<keyword evidence="10" id="KW-1185">Reference proteome</keyword>
<keyword evidence="4" id="KW-0997">Cell inner membrane</keyword>